<evidence type="ECO:0000313" key="4">
    <source>
        <dbReference type="Proteomes" id="UP001190926"/>
    </source>
</evidence>
<keyword evidence="4" id="KW-1185">Reference proteome</keyword>
<proteinExistence type="predicted"/>
<comment type="caution">
    <text evidence="3">The sequence shown here is derived from an EMBL/GenBank/DDBJ whole genome shotgun (WGS) entry which is preliminary data.</text>
</comment>
<dbReference type="PANTHER" id="PTHR45090">
    <property type="entry name" value="CHAPERONE PROTEIN DNAJ 20 CHLOROPLASTIC"/>
    <property type="match status" value="1"/>
</dbReference>
<dbReference type="AlphaFoldDB" id="A0AAD4IZT6"/>
<dbReference type="PANTHER" id="PTHR45090:SF4">
    <property type="entry name" value="J DOMAIN-CONTAINING PROTEIN"/>
    <property type="match status" value="1"/>
</dbReference>
<feature type="region of interest" description="Disordered" evidence="1">
    <location>
        <begin position="159"/>
        <end position="182"/>
    </location>
</feature>
<dbReference type="EMBL" id="SDAM02000323">
    <property type="protein sequence ID" value="KAH6824612.1"/>
    <property type="molecule type" value="Genomic_DNA"/>
</dbReference>
<feature type="region of interest" description="Disordered" evidence="1">
    <location>
        <begin position="1"/>
        <end position="48"/>
    </location>
</feature>
<dbReference type="SUPFAM" id="SSF46565">
    <property type="entry name" value="Chaperone J-domain"/>
    <property type="match status" value="1"/>
</dbReference>
<evidence type="ECO:0000256" key="1">
    <source>
        <dbReference type="SAM" id="MobiDB-lite"/>
    </source>
</evidence>
<dbReference type="Gene3D" id="1.10.287.110">
    <property type="entry name" value="DnaJ domain"/>
    <property type="match status" value="1"/>
</dbReference>
<dbReference type="PROSITE" id="PS50076">
    <property type="entry name" value="DNAJ_2"/>
    <property type="match status" value="1"/>
</dbReference>
<dbReference type="InterPro" id="IPR036869">
    <property type="entry name" value="J_dom_sf"/>
</dbReference>
<dbReference type="SMART" id="SM00271">
    <property type="entry name" value="DnaJ"/>
    <property type="match status" value="1"/>
</dbReference>
<feature type="region of interest" description="Disordered" evidence="1">
    <location>
        <begin position="127"/>
        <end position="147"/>
    </location>
</feature>
<name>A0AAD4IZT6_PERFH</name>
<dbReference type="Proteomes" id="UP001190926">
    <property type="component" value="Unassembled WGS sequence"/>
</dbReference>
<evidence type="ECO:0000259" key="2">
    <source>
        <dbReference type="PROSITE" id="PS50076"/>
    </source>
</evidence>
<dbReference type="InterPro" id="IPR001623">
    <property type="entry name" value="DnaJ_domain"/>
</dbReference>
<dbReference type="PRINTS" id="PR00625">
    <property type="entry name" value="JDOMAIN"/>
</dbReference>
<protein>
    <recommendedName>
        <fullName evidence="2">J domain-containing protein</fullName>
    </recommendedName>
</protein>
<dbReference type="InterPro" id="IPR053232">
    <property type="entry name" value="DnaJ_C/III_chloroplastic"/>
</dbReference>
<evidence type="ECO:0000313" key="3">
    <source>
        <dbReference type="EMBL" id="KAH6824612.1"/>
    </source>
</evidence>
<reference evidence="3 4" key="1">
    <citation type="journal article" date="2021" name="Nat. Commun.">
        <title>Incipient diploidization of the medicinal plant Perilla within 10,000 years.</title>
        <authorList>
            <person name="Zhang Y."/>
            <person name="Shen Q."/>
            <person name="Leng L."/>
            <person name="Zhang D."/>
            <person name="Chen S."/>
            <person name="Shi Y."/>
            <person name="Ning Z."/>
            <person name="Chen S."/>
        </authorList>
    </citation>
    <scope>NUCLEOTIDE SEQUENCE [LARGE SCALE GENOMIC DNA]</scope>
    <source>
        <strain evidence="4">cv. PC099</strain>
    </source>
</reference>
<gene>
    <name evidence="3" type="ORF">C2S53_010708</name>
</gene>
<dbReference type="GO" id="GO:0009507">
    <property type="term" value="C:chloroplast"/>
    <property type="evidence" value="ECO:0007669"/>
    <property type="project" value="TreeGrafter"/>
</dbReference>
<dbReference type="Pfam" id="PF00226">
    <property type="entry name" value="DnaJ"/>
    <property type="match status" value="1"/>
</dbReference>
<dbReference type="CDD" id="cd06257">
    <property type="entry name" value="DnaJ"/>
    <property type="match status" value="1"/>
</dbReference>
<organism evidence="3 4">
    <name type="scientific">Perilla frutescens var. hirtella</name>
    <name type="common">Perilla citriodora</name>
    <name type="synonym">Perilla setoyensis</name>
    <dbReference type="NCBI Taxonomy" id="608512"/>
    <lineage>
        <taxon>Eukaryota</taxon>
        <taxon>Viridiplantae</taxon>
        <taxon>Streptophyta</taxon>
        <taxon>Embryophyta</taxon>
        <taxon>Tracheophyta</taxon>
        <taxon>Spermatophyta</taxon>
        <taxon>Magnoliopsida</taxon>
        <taxon>eudicotyledons</taxon>
        <taxon>Gunneridae</taxon>
        <taxon>Pentapetalae</taxon>
        <taxon>asterids</taxon>
        <taxon>lamiids</taxon>
        <taxon>Lamiales</taxon>
        <taxon>Lamiaceae</taxon>
        <taxon>Nepetoideae</taxon>
        <taxon>Elsholtzieae</taxon>
        <taxon>Perilla</taxon>
    </lineage>
</organism>
<sequence>MNCKFAQSGPKSAAHTIPKPNQYTKARIPESVSFASRASKPRISIENRSGPRGARIAAFYDVTAGTAGSPYEVLGIDESVSSIRDIKKAYKKMAIKYHPDVSPPDRVDENTRRFIMVKRAYETLTNPQRRASHDAGAHDERTVEKEEWKMKWQSQLDELKRRSKNISRSERVSWGARMRAQS</sequence>
<accession>A0AAD4IZT6</accession>
<feature type="compositionally biased region" description="Basic and acidic residues" evidence="1">
    <location>
        <begin position="131"/>
        <end position="147"/>
    </location>
</feature>
<feature type="domain" description="J" evidence="2">
    <location>
        <begin position="69"/>
        <end position="137"/>
    </location>
</feature>